<dbReference type="PRINTS" id="PR00364">
    <property type="entry name" value="DISEASERSIST"/>
</dbReference>
<dbReference type="EMBL" id="JAAAHS010000353">
    <property type="protein sequence ID" value="NBE55671.1"/>
    <property type="molecule type" value="Genomic_DNA"/>
</dbReference>
<protein>
    <submittedName>
        <fullName evidence="2">AAA family ATPase</fullName>
    </submittedName>
</protein>
<name>A0A964XPW9_9ACTN</name>
<keyword evidence="3" id="KW-1185">Reference proteome</keyword>
<dbReference type="Gene3D" id="3.40.50.300">
    <property type="entry name" value="P-loop containing nucleotide triphosphate hydrolases"/>
    <property type="match status" value="1"/>
</dbReference>
<dbReference type="RefSeq" id="WP_161703624.1">
    <property type="nucleotide sequence ID" value="NZ_JAAAHS010000353.1"/>
</dbReference>
<proteinExistence type="predicted"/>
<dbReference type="AlphaFoldDB" id="A0A964XPW9"/>
<comment type="caution">
    <text evidence="2">The sequence shown here is derived from an EMBL/GenBank/DDBJ whole genome shotgun (WGS) entry which is preliminary data.</text>
</comment>
<dbReference type="Pfam" id="PF13191">
    <property type="entry name" value="AAA_16"/>
    <property type="match status" value="1"/>
</dbReference>
<evidence type="ECO:0000313" key="3">
    <source>
        <dbReference type="Proteomes" id="UP000598297"/>
    </source>
</evidence>
<reference evidence="2" key="1">
    <citation type="submission" date="2020-01" db="EMBL/GenBank/DDBJ databases">
        <title>Whole-genome analyses of novel actinobacteria.</title>
        <authorList>
            <person name="Sahin N."/>
        </authorList>
    </citation>
    <scope>NUCLEOTIDE SEQUENCE</scope>
    <source>
        <strain evidence="2">YC537</strain>
    </source>
</reference>
<evidence type="ECO:0000313" key="2">
    <source>
        <dbReference type="EMBL" id="NBE55671.1"/>
    </source>
</evidence>
<gene>
    <name evidence="2" type="ORF">GUY60_30415</name>
</gene>
<dbReference type="InterPro" id="IPR027417">
    <property type="entry name" value="P-loop_NTPase"/>
</dbReference>
<feature type="domain" description="Orc1-like AAA ATPase" evidence="1">
    <location>
        <begin position="16"/>
        <end position="57"/>
    </location>
</feature>
<dbReference type="Gene3D" id="1.25.40.10">
    <property type="entry name" value="Tetratricopeptide repeat domain"/>
    <property type="match status" value="1"/>
</dbReference>
<dbReference type="SUPFAM" id="SSF52540">
    <property type="entry name" value="P-loop containing nucleoside triphosphate hydrolases"/>
    <property type="match status" value="1"/>
</dbReference>
<dbReference type="OrthoDB" id="4335696at2"/>
<dbReference type="InterPro" id="IPR041664">
    <property type="entry name" value="AAA_16"/>
</dbReference>
<dbReference type="Proteomes" id="UP000598297">
    <property type="component" value="Unassembled WGS sequence"/>
</dbReference>
<dbReference type="PANTHER" id="PTHR47691:SF3">
    <property type="entry name" value="HTH-TYPE TRANSCRIPTIONAL REGULATOR RV0890C-RELATED"/>
    <property type="match status" value="1"/>
</dbReference>
<accession>A0A964XPW9</accession>
<organism evidence="2 3">
    <name type="scientific">Streptomyces boluensis</name>
    <dbReference type="NCBI Taxonomy" id="1775135"/>
    <lineage>
        <taxon>Bacteria</taxon>
        <taxon>Bacillati</taxon>
        <taxon>Actinomycetota</taxon>
        <taxon>Actinomycetes</taxon>
        <taxon>Kitasatosporales</taxon>
        <taxon>Streptomycetaceae</taxon>
        <taxon>Streptomyces</taxon>
    </lineage>
</organism>
<dbReference type="PANTHER" id="PTHR47691">
    <property type="entry name" value="REGULATOR-RELATED"/>
    <property type="match status" value="1"/>
</dbReference>
<evidence type="ECO:0000259" key="1">
    <source>
        <dbReference type="Pfam" id="PF13191"/>
    </source>
</evidence>
<sequence>MRQSRGQRPERGGPVELIGRERELTQLRALLARHRMVTVTGAPGIGKSRLARAVAEEPGGLLLTRVRWWSQGPVGGPDALAGVAAALGLAGSAEFEEVAERLRARPRLLLLDDVDPVRDGLVALVQRLLQALPGLRVLATGRQPLGLGAEAVLRLGPLSLTAPGDGSPSPAARMFLARVARGANVTGTGAAGRAVVDICARLQGVPLALRLAAEQVGRHPLAEVATLVESGQYRLSGRGGDMWRHRSLHAALGASYTLCGRAERITWARLSVLGGEFDEETAVFVGAGGQLRAQSIPACLARLTLASVLEPVRDPGGVLPGRYRMGTAVREFGFERLRDAGESAEAVERHLTWCRETAESAQRLWQAGLQQQAVAQVRAAEANLRAALVRPPRSAAQAETALHTVVALWFWWGVCGHTAQGRSYLQRLLPVVPEASLLRARALWLAGWLAVRSGEGDAAELLREAGELAVLVGDDTTLGHVADASGVLAAFSGDRELAVACLKEAVDLVPEGVFFGPSVAHSWAVLACNQAHTSLPEARRSARYAAALPGTRDDRWARCSTGYALAFVDHLSGRRSRAWRRARRTLGDAEALGSPLGQAVIEKLLAEIQHFPATAPPLPDRRRVHRKRAGTPTRYAQIGGGRLARGAARPN</sequence>
<dbReference type="InterPro" id="IPR011990">
    <property type="entry name" value="TPR-like_helical_dom_sf"/>
</dbReference>